<evidence type="ECO:0000256" key="4">
    <source>
        <dbReference type="ARBA" id="ARBA00023136"/>
    </source>
</evidence>
<sequence>MEYTAEQLHDSKIASIVIMILGSVGIVVNLHVILALRRTKTFGYTFGRICMSHTVANFGNAFVFTCYVAPITLINPDFHRHYLGIRAGQVLILFWNASVLSHFLTALNRWVVMHFPLKVDHIFTRRVTDILVTFLWIFSICQVIPYFSTECLFDYHIDTFTFTFGSSPCSIVVGTYTDYYFSIVMICSIASLDFMTFIKIRIMHNKTKKAALTNDMQRRRRKEIKFFFQAVCQGVAFMTELVSFFYICLQFENKWIRFCFTTCAWLFVHMVDGLIVIGFNKEVRSYRVFNMLSSSTLHGSSNCGGVNSNTQPGQVASVSETVPNTLVQHVD</sequence>
<dbReference type="AlphaFoldDB" id="A0A1I7YKA9"/>
<feature type="transmembrane region" description="Helical" evidence="5">
    <location>
        <begin position="255"/>
        <end position="279"/>
    </location>
</feature>
<keyword evidence="4 5" id="KW-0472">Membrane</keyword>
<dbReference type="PANTHER" id="PTHR23017">
    <property type="entry name" value="SERPENTINE RECEPTOR, CLASS X"/>
    <property type="match status" value="1"/>
</dbReference>
<feature type="transmembrane region" description="Helical" evidence="5">
    <location>
        <begin position="13"/>
        <end position="34"/>
    </location>
</feature>
<dbReference type="Pfam" id="PF10328">
    <property type="entry name" value="7TM_GPCR_Srx"/>
    <property type="match status" value="1"/>
</dbReference>
<dbReference type="WBParaSite" id="L893_g1729.t1">
    <property type="protein sequence ID" value="L893_g1729.t1"/>
    <property type="gene ID" value="L893_g1729"/>
</dbReference>
<dbReference type="PANTHER" id="PTHR23017:SF3">
    <property type="entry name" value="G-PROTEIN COUPLED RECEPTORS FAMILY 1 PROFILE DOMAIN-CONTAINING PROTEIN"/>
    <property type="match status" value="1"/>
</dbReference>
<protein>
    <submittedName>
        <fullName evidence="8">G_PROTEIN_RECEP_F1_2 domain-containing protein</fullName>
    </submittedName>
</protein>
<dbReference type="InterPro" id="IPR017452">
    <property type="entry name" value="GPCR_Rhodpsn_7TM"/>
</dbReference>
<organism evidence="7 8">
    <name type="scientific">Steinernema glaseri</name>
    <dbReference type="NCBI Taxonomy" id="37863"/>
    <lineage>
        <taxon>Eukaryota</taxon>
        <taxon>Metazoa</taxon>
        <taxon>Ecdysozoa</taxon>
        <taxon>Nematoda</taxon>
        <taxon>Chromadorea</taxon>
        <taxon>Rhabditida</taxon>
        <taxon>Tylenchina</taxon>
        <taxon>Panagrolaimomorpha</taxon>
        <taxon>Strongyloidoidea</taxon>
        <taxon>Steinernematidae</taxon>
        <taxon>Steinernema</taxon>
    </lineage>
</organism>
<keyword evidence="7" id="KW-1185">Reference proteome</keyword>
<dbReference type="SUPFAM" id="SSF81321">
    <property type="entry name" value="Family A G protein-coupled receptor-like"/>
    <property type="match status" value="1"/>
</dbReference>
<keyword evidence="3 5" id="KW-1133">Transmembrane helix</keyword>
<dbReference type="Proteomes" id="UP000095287">
    <property type="component" value="Unplaced"/>
</dbReference>
<keyword evidence="2 5" id="KW-0812">Transmembrane</keyword>
<evidence type="ECO:0000256" key="3">
    <source>
        <dbReference type="ARBA" id="ARBA00022989"/>
    </source>
</evidence>
<feature type="transmembrane region" description="Helical" evidence="5">
    <location>
        <begin position="226"/>
        <end position="249"/>
    </location>
</feature>
<dbReference type="Gene3D" id="1.20.1070.10">
    <property type="entry name" value="Rhodopsin 7-helix transmembrane proteins"/>
    <property type="match status" value="1"/>
</dbReference>
<feature type="transmembrane region" description="Helical" evidence="5">
    <location>
        <begin position="55"/>
        <end position="75"/>
    </location>
</feature>
<feature type="domain" description="G-protein coupled receptors family 1 profile" evidence="6">
    <location>
        <begin position="28"/>
        <end position="231"/>
    </location>
</feature>
<proteinExistence type="predicted"/>
<evidence type="ECO:0000256" key="5">
    <source>
        <dbReference type="SAM" id="Phobius"/>
    </source>
</evidence>
<dbReference type="InterPro" id="IPR019430">
    <property type="entry name" value="7TM_GPCR_serpentine_rcpt_Srx"/>
</dbReference>
<name>A0A1I7YKA9_9BILA</name>
<evidence type="ECO:0000313" key="8">
    <source>
        <dbReference type="WBParaSite" id="L893_g1729.t1"/>
    </source>
</evidence>
<dbReference type="CDD" id="cd00637">
    <property type="entry name" value="7tm_classA_rhodopsin-like"/>
    <property type="match status" value="1"/>
</dbReference>
<feature type="transmembrane region" description="Helical" evidence="5">
    <location>
        <begin position="87"/>
        <end position="107"/>
    </location>
</feature>
<feature type="transmembrane region" description="Helical" evidence="5">
    <location>
        <begin position="127"/>
        <end position="147"/>
    </location>
</feature>
<evidence type="ECO:0000256" key="2">
    <source>
        <dbReference type="ARBA" id="ARBA00022692"/>
    </source>
</evidence>
<dbReference type="GO" id="GO:0016020">
    <property type="term" value="C:membrane"/>
    <property type="evidence" value="ECO:0007669"/>
    <property type="project" value="UniProtKB-SubCell"/>
</dbReference>
<evidence type="ECO:0000256" key="1">
    <source>
        <dbReference type="ARBA" id="ARBA00004370"/>
    </source>
</evidence>
<dbReference type="PROSITE" id="PS50262">
    <property type="entry name" value="G_PROTEIN_RECEP_F1_2"/>
    <property type="match status" value="1"/>
</dbReference>
<evidence type="ECO:0000313" key="7">
    <source>
        <dbReference type="Proteomes" id="UP000095287"/>
    </source>
</evidence>
<evidence type="ECO:0000259" key="6">
    <source>
        <dbReference type="PROSITE" id="PS50262"/>
    </source>
</evidence>
<feature type="transmembrane region" description="Helical" evidence="5">
    <location>
        <begin position="179"/>
        <end position="198"/>
    </location>
</feature>
<comment type="subcellular location">
    <subcellularLocation>
        <location evidence="1">Membrane</location>
    </subcellularLocation>
</comment>
<reference evidence="8" key="1">
    <citation type="submission" date="2016-11" db="UniProtKB">
        <authorList>
            <consortium name="WormBaseParasite"/>
        </authorList>
    </citation>
    <scope>IDENTIFICATION</scope>
</reference>
<accession>A0A1I7YKA9</accession>